<organism evidence="8 9">
    <name type="scientific">Roseibium litorale</name>
    <dbReference type="NCBI Taxonomy" id="2803841"/>
    <lineage>
        <taxon>Bacteria</taxon>
        <taxon>Pseudomonadati</taxon>
        <taxon>Pseudomonadota</taxon>
        <taxon>Alphaproteobacteria</taxon>
        <taxon>Hyphomicrobiales</taxon>
        <taxon>Stappiaceae</taxon>
        <taxon>Roseibium</taxon>
    </lineage>
</organism>
<dbReference type="PANTHER" id="PTHR30532:SF1">
    <property type="entry name" value="IRON(3+)-HYDROXAMATE-BINDING PROTEIN FHUD"/>
    <property type="match status" value="1"/>
</dbReference>
<sequence length="300" mass="32411">MRHLLCAALCCLCLGQAIAGDAAARTPPRVVPLDWGLASTLFALGVKVPALAEKSGYADWVGPENLSDDVVDLGLRLAPDMERLRNADPDLILITPQFSSIVPRIETIAKTKVYATFTPEKTPLSNSIRIARELGELLNASDRAEQLVASTNEALADLRRSRETKPEACPVLVVNFVDERHVRVFADGSLYDDVLKAGNIENAWRRPTNYWGFGTAPASALLDYPDAALIVIGPTPPQVQRILDASGGTQTFDTLLHHLPAVEAGRLRIIPAIWSFGGLPEAARLAKALTSANLPECPHD</sequence>
<reference evidence="8 9" key="2">
    <citation type="journal article" date="2021" name="Int. J. Syst. Evol. Microbiol.">
        <title>Roseibium litorale sp. nov., isolated from a tidal flat sediment and proposal for the reclassification of Labrenzia polysiphoniae as Roseibium polysiphoniae comb. nov.</title>
        <authorList>
            <person name="Liu Y."/>
            <person name="Pei T."/>
            <person name="Du J."/>
            <person name="Chao M."/>
            <person name="Deng M.R."/>
            <person name="Zhu H."/>
        </authorList>
    </citation>
    <scope>NUCLEOTIDE SEQUENCE [LARGE SCALE GENOMIC DNA]</scope>
    <source>
        <strain evidence="8 9">4C16A</strain>
    </source>
</reference>
<dbReference type="Proteomes" id="UP000632063">
    <property type="component" value="Unassembled WGS sequence"/>
</dbReference>
<evidence type="ECO:0000313" key="9">
    <source>
        <dbReference type="Proteomes" id="UP000632063"/>
    </source>
</evidence>
<evidence type="ECO:0000256" key="4">
    <source>
        <dbReference type="ARBA" id="ARBA00022496"/>
    </source>
</evidence>
<keyword evidence="9" id="KW-1185">Reference proteome</keyword>
<evidence type="ECO:0000256" key="3">
    <source>
        <dbReference type="ARBA" id="ARBA00022448"/>
    </source>
</evidence>
<gene>
    <name evidence="8" type="ORF">IG616_19015</name>
</gene>
<keyword evidence="4" id="KW-0406">Ion transport</keyword>
<comment type="subcellular location">
    <subcellularLocation>
        <location evidence="1">Cell envelope</location>
    </subcellularLocation>
</comment>
<evidence type="ECO:0000256" key="2">
    <source>
        <dbReference type="ARBA" id="ARBA00008814"/>
    </source>
</evidence>
<comment type="caution">
    <text evidence="8">The sequence shown here is derived from an EMBL/GenBank/DDBJ whole genome shotgun (WGS) entry which is preliminary data.</text>
</comment>
<keyword evidence="4" id="KW-0408">Iron</keyword>
<evidence type="ECO:0000313" key="8">
    <source>
        <dbReference type="EMBL" id="MBD8893643.1"/>
    </source>
</evidence>
<comment type="similarity">
    <text evidence="2">Belongs to the bacterial solute-binding protein 8 family.</text>
</comment>
<feature type="domain" description="Fe/B12 periplasmic-binding" evidence="7">
    <location>
        <begin position="29"/>
        <end position="297"/>
    </location>
</feature>
<name>A0ABR9CSB3_9HYPH</name>
<proteinExistence type="inferred from homology"/>
<dbReference type="Gene3D" id="3.40.50.1980">
    <property type="entry name" value="Nitrogenase molybdenum iron protein domain"/>
    <property type="match status" value="2"/>
</dbReference>
<feature type="chain" id="PRO_5046069351" evidence="6">
    <location>
        <begin position="20"/>
        <end position="300"/>
    </location>
</feature>
<dbReference type="RefSeq" id="WP_192149835.1">
    <property type="nucleotide sequence ID" value="NZ_JACYXI010000014.1"/>
</dbReference>
<evidence type="ECO:0000259" key="7">
    <source>
        <dbReference type="PROSITE" id="PS50983"/>
    </source>
</evidence>
<dbReference type="Pfam" id="PF01497">
    <property type="entry name" value="Peripla_BP_2"/>
    <property type="match status" value="1"/>
</dbReference>
<feature type="signal peptide" evidence="6">
    <location>
        <begin position="1"/>
        <end position="19"/>
    </location>
</feature>
<evidence type="ECO:0000256" key="5">
    <source>
        <dbReference type="ARBA" id="ARBA00022729"/>
    </source>
</evidence>
<accession>A0ABR9CSB3</accession>
<dbReference type="InterPro" id="IPR002491">
    <property type="entry name" value="ABC_transptr_periplasmic_BD"/>
</dbReference>
<dbReference type="SUPFAM" id="SSF53807">
    <property type="entry name" value="Helical backbone' metal receptor"/>
    <property type="match status" value="1"/>
</dbReference>
<evidence type="ECO:0000256" key="1">
    <source>
        <dbReference type="ARBA" id="ARBA00004196"/>
    </source>
</evidence>
<dbReference type="EMBL" id="JACYXI010000014">
    <property type="protein sequence ID" value="MBD8893643.1"/>
    <property type="molecule type" value="Genomic_DNA"/>
</dbReference>
<dbReference type="PRINTS" id="PR01715">
    <property type="entry name" value="FERRIBNDNGPP"/>
</dbReference>
<dbReference type="InterPro" id="IPR051313">
    <property type="entry name" value="Bact_iron-sidero_bind"/>
</dbReference>
<keyword evidence="5 6" id="KW-0732">Signal</keyword>
<dbReference type="PANTHER" id="PTHR30532">
    <property type="entry name" value="IRON III DICITRATE-BINDING PERIPLASMIC PROTEIN"/>
    <property type="match status" value="1"/>
</dbReference>
<keyword evidence="4" id="KW-0410">Iron transport</keyword>
<dbReference type="PROSITE" id="PS50983">
    <property type="entry name" value="FE_B12_PBP"/>
    <property type="match status" value="1"/>
</dbReference>
<protein>
    <submittedName>
        <fullName evidence="8">ABC transporter substrate-binding protein</fullName>
    </submittedName>
</protein>
<reference evidence="9" key="1">
    <citation type="submission" date="2020-09" db="EMBL/GenBank/DDBJ databases">
        <title>The genome sequence of strain Labrenzia suaedae 4C16A.</title>
        <authorList>
            <person name="Liu Y."/>
        </authorList>
    </citation>
    <scope>NUCLEOTIDE SEQUENCE [LARGE SCALE GENOMIC DNA]</scope>
    <source>
        <strain evidence="9">4C16A</strain>
    </source>
</reference>
<keyword evidence="3" id="KW-0813">Transport</keyword>
<evidence type="ECO:0000256" key="6">
    <source>
        <dbReference type="SAM" id="SignalP"/>
    </source>
</evidence>